<feature type="region of interest" description="Disordered" evidence="1">
    <location>
        <begin position="306"/>
        <end position="342"/>
    </location>
</feature>
<feature type="compositionally biased region" description="Basic and acidic residues" evidence="1">
    <location>
        <begin position="778"/>
        <end position="792"/>
    </location>
</feature>
<feature type="compositionally biased region" description="Basic and acidic residues" evidence="1">
    <location>
        <begin position="624"/>
        <end position="635"/>
    </location>
</feature>
<feature type="compositionally biased region" description="Basic and acidic residues" evidence="1">
    <location>
        <begin position="856"/>
        <end position="865"/>
    </location>
</feature>
<name>A0A6J1MXF3_BICAN</name>
<dbReference type="AlphaFoldDB" id="A0A6J1MXF3"/>
<dbReference type="GeneID" id="112046745"/>
<dbReference type="Proteomes" id="UP001652582">
    <property type="component" value="Chromosome 20"/>
</dbReference>
<evidence type="ECO:0000256" key="1">
    <source>
        <dbReference type="SAM" id="MobiDB-lite"/>
    </source>
</evidence>
<dbReference type="OrthoDB" id="7381781at2759"/>
<dbReference type="RefSeq" id="XP_023939279.2">
    <property type="nucleotide sequence ID" value="XM_024083511.2"/>
</dbReference>
<feature type="region of interest" description="Disordered" evidence="1">
    <location>
        <begin position="354"/>
        <end position="408"/>
    </location>
</feature>
<reference evidence="3" key="1">
    <citation type="submission" date="2025-08" db="UniProtKB">
        <authorList>
            <consortium name="RefSeq"/>
        </authorList>
    </citation>
    <scope>IDENTIFICATION</scope>
</reference>
<feature type="region of interest" description="Disordered" evidence="1">
    <location>
        <begin position="156"/>
        <end position="199"/>
    </location>
</feature>
<feature type="compositionally biased region" description="Basic and acidic residues" evidence="1">
    <location>
        <begin position="320"/>
        <end position="334"/>
    </location>
</feature>
<proteinExistence type="predicted"/>
<feature type="compositionally biased region" description="Polar residues" evidence="1">
    <location>
        <begin position="812"/>
        <end position="855"/>
    </location>
</feature>
<evidence type="ECO:0000313" key="2">
    <source>
        <dbReference type="Proteomes" id="UP001652582"/>
    </source>
</evidence>
<dbReference type="KEGG" id="bany:112046745"/>
<accession>A0A6J1MXF3</accession>
<feature type="compositionally biased region" description="Polar residues" evidence="1">
    <location>
        <begin position="370"/>
        <end position="393"/>
    </location>
</feature>
<keyword evidence="2" id="KW-1185">Reference proteome</keyword>
<evidence type="ECO:0000313" key="3">
    <source>
        <dbReference type="RefSeq" id="XP_023939279.2"/>
    </source>
</evidence>
<feature type="region of interest" description="Disordered" evidence="1">
    <location>
        <begin position="754"/>
        <end position="865"/>
    </location>
</feature>
<gene>
    <name evidence="3" type="primary">LOC112046745</name>
</gene>
<organism evidence="2 3">
    <name type="scientific">Bicyclus anynana</name>
    <name type="common">Squinting bush brown butterfly</name>
    <dbReference type="NCBI Taxonomy" id="110368"/>
    <lineage>
        <taxon>Eukaryota</taxon>
        <taxon>Metazoa</taxon>
        <taxon>Ecdysozoa</taxon>
        <taxon>Arthropoda</taxon>
        <taxon>Hexapoda</taxon>
        <taxon>Insecta</taxon>
        <taxon>Pterygota</taxon>
        <taxon>Neoptera</taxon>
        <taxon>Endopterygota</taxon>
        <taxon>Lepidoptera</taxon>
        <taxon>Glossata</taxon>
        <taxon>Ditrysia</taxon>
        <taxon>Papilionoidea</taxon>
        <taxon>Nymphalidae</taxon>
        <taxon>Satyrinae</taxon>
        <taxon>Satyrini</taxon>
        <taxon>Mycalesina</taxon>
        <taxon>Bicyclus</taxon>
    </lineage>
</organism>
<feature type="compositionally biased region" description="Basic and acidic residues" evidence="1">
    <location>
        <begin position="354"/>
        <end position="363"/>
    </location>
</feature>
<protein>
    <submittedName>
        <fullName evidence="3">Ankyrin repeat domain-containing protein 12</fullName>
    </submittedName>
</protein>
<feature type="region of interest" description="Disordered" evidence="1">
    <location>
        <begin position="607"/>
        <end position="635"/>
    </location>
</feature>
<sequence>MSDTDEDLVPNSFHRIPYQKSVIHGTYGNMTTSRFNQPNQFLGFDQRSMYTMRETSPVSLQSFPSSRMHLQQSYTRGTMSSRGSVYNARCRSPMSVRSIDTNASVSASDIAMAFKTMKFNKYDLRIIQEAYNAHMKNRMRRRIGKKRNLKSFIKQCRRKSGGDSGDEGSNSSISSDDCRSTRSAFHTESISRVRSRPPKMDLRKFTTQIKENDIYKDCTENFKKNSFRNLLSGNNRTVNHTFMPYHDQLNVQKNHTFTNIPETCRDQSSKQIPPSVTLKDRLAKDNSTLLPFQRFNKSGLNQMHEMSYKEKSSIQQKESASNRRYEDTDNRSDDDIFPQSTSRLQLQSTLQKKRVLENDNTPEKKRKKLSTSPDNQNKLPVNKQKSVTNNNDFNFKKPQLPVRKIGPGMKSKEPEILISKSSQPLFGNLDPIPIQLKEKPQIVINKGDKQDSIQSSKSVTQNHIDSMNSNADTTQNSTDVSMKPSFIKRKLFTQKLDIAENKNVSSDNLNSPQTKVLRTCREKNKVRKLTSQSCLSNDILGDSSHLDLIHKIVPPDQIKNQNLNVTKATNKKETSKNCLDKKGKWDVTLAVSASKLDNNSDTYTDEEIFNLPQEKKKKSPTNKNTDKRPKTVSSLEKKSKVVSKCTVVVQKLPESFKDITELREECPKKRTNLSCAKSFWDTDYETDMDDAITLSSRTFKTNQITKPQITEKNNNTNVFKSSGTILSTTSPHKLNMNQSLRSCRLRANLTKNNTLHNFHADKENNSNTMNRSTRSRSKNKDTVVKNKTEANKPKPRNQKTKPKDKTPGKINKIQSESIFNISRESLRQKTQSVSPLPKDSNQNNKTLNKSGNTSRESMRLKQKREVKLNCKKNIVANKKRANVK</sequence>